<evidence type="ECO:0000256" key="7">
    <source>
        <dbReference type="SAM" id="Coils"/>
    </source>
</evidence>
<evidence type="ECO:0000256" key="6">
    <source>
        <dbReference type="ARBA" id="ARBA00023315"/>
    </source>
</evidence>
<evidence type="ECO:0000256" key="8">
    <source>
        <dbReference type="SAM" id="MobiDB-lite"/>
    </source>
</evidence>
<evidence type="ECO:0000256" key="4">
    <source>
        <dbReference type="ARBA" id="ARBA00022989"/>
    </source>
</evidence>
<evidence type="ECO:0000313" key="11">
    <source>
        <dbReference type="Proteomes" id="UP000245884"/>
    </source>
</evidence>
<organism evidence="10 11">
    <name type="scientific">Jaminaea rosea</name>
    <dbReference type="NCBI Taxonomy" id="1569628"/>
    <lineage>
        <taxon>Eukaryota</taxon>
        <taxon>Fungi</taxon>
        <taxon>Dikarya</taxon>
        <taxon>Basidiomycota</taxon>
        <taxon>Ustilaginomycotina</taxon>
        <taxon>Exobasidiomycetes</taxon>
        <taxon>Microstromatales</taxon>
        <taxon>Microstromatales incertae sedis</taxon>
        <taxon>Jaminaea</taxon>
    </lineage>
</organism>
<reference evidence="10 11" key="1">
    <citation type="journal article" date="2018" name="Mol. Biol. Evol.">
        <title>Broad Genomic Sampling Reveals a Smut Pathogenic Ancestry of the Fungal Clade Ustilaginomycotina.</title>
        <authorList>
            <person name="Kijpornyongpan T."/>
            <person name="Mondo S.J."/>
            <person name="Barry K."/>
            <person name="Sandor L."/>
            <person name="Lee J."/>
            <person name="Lipzen A."/>
            <person name="Pangilinan J."/>
            <person name="LaButti K."/>
            <person name="Hainaut M."/>
            <person name="Henrissat B."/>
            <person name="Grigoriev I.V."/>
            <person name="Spatafora J.W."/>
            <person name="Aime M.C."/>
        </authorList>
    </citation>
    <scope>NUCLEOTIDE SEQUENCE [LARGE SCALE GENOMIC DNA]</scope>
    <source>
        <strain evidence="10 11">MCA 5214</strain>
    </source>
</reference>
<keyword evidence="2" id="KW-0808">Transferase</keyword>
<dbReference type="GeneID" id="37027442"/>
<name>A0A316UWW7_9BASI</name>
<dbReference type="GO" id="GO:0046474">
    <property type="term" value="P:glycerophospholipid biosynthetic process"/>
    <property type="evidence" value="ECO:0007669"/>
    <property type="project" value="TreeGrafter"/>
</dbReference>
<dbReference type="AlphaFoldDB" id="A0A316UWW7"/>
<dbReference type="GO" id="GO:0005783">
    <property type="term" value="C:endoplasmic reticulum"/>
    <property type="evidence" value="ECO:0007669"/>
    <property type="project" value="TreeGrafter"/>
</dbReference>
<keyword evidence="5 9" id="KW-0472">Membrane</keyword>
<evidence type="ECO:0000256" key="2">
    <source>
        <dbReference type="ARBA" id="ARBA00022679"/>
    </source>
</evidence>
<evidence type="ECO:0000256" key="1">
    <source>
        <dbReference type="ARBA" id="ARBA00004141"/>
    </source>
</evidence>
<feature type="region of interest" description="Disordered" evidence="8">
    <location>
        <begin position="574"/>
        <end position="595"/>
    </location>
</feature>
<proteinExistence type="predicted"/>
<gene>
    <name evidence="10" type="ORF">BDZ90DRAFT_230830</name>
</gene>
<feature type="coiled-coil region" evidence="7">
    <location>
        <begin position="530"/>
        <end position="573"/>
    </location>
</feature>
<keyword evidence="6" id="KW-0012">Acyltransferase</keyword>
<dbReference type="OrthoDB" id="286734at2759"/>
<keyword evidence="3 9" id="KW-0812">Transmembrane</keyword>
<feature type="transmembrane region" description="Helical" evidence="9">
    <location>
        <begin position="44"/>
        <end position="61"/>
    </location>
</feature>
<protein>
    <submittedName>
        <fullName evidence="10">MBOAT-domain-containing protein</fullName>
    </submittedName>
</protein>
<sequence>MLFQSQFEALAGVAGAPVDYVKLITLLIIASPLAYPLPSLPSTAKHVVCLATSAFFFVGILDLQAGFLQLLGTSLITYFLAKLQLGGRKMPWIVFFFEMGHLTINHLVRAFGNIPLTTIEITAMQMVLTMNLTTFAWDVYDGQMRSEQECDEQQKGQRITEFPSLLEFLGYAFYFPGVLVGPSTRFVDYRAWANGTLYSSPKGKEKEHGGSASSPPPGRFLAASRELAIGFVSLAIYALYAPSWDFAALTVPSAAGGVRDESFIWRAWFAVVASFMARTKYYGIWTLTNASCILSGLSYNGLAPLTTTGGSDVASRTRWNRCQNVDLLGVELAQNWKELLDHWNMNTNVWLRNNVYKRIAKPGRKPGFKSTMFTFITSAFWHGIAPGYYVAFVLGGFCQSVARSLRKNLRPRVFRDPKQKGEVRSLSSLSQMRAGQLIYVSLSIAAVHTTLSFAAMAFILLDVPTIMRAWASLYFYGIIAVLGLMVAFRMGLGKYLSGSKRIVHPNSANDERRAKINRAISLPDVPAASREAKEAALQSVQREIEDLDAQPNLPDVEVVMEELRSRAQELMRELGQKGEGQPAEVANKAAEVLAK</sequence>
<dbReference type="PANTHER" id="PTHR13906">
    <property type="entry name" value="PORCUPINE"/>
    <property type="match status" value="1"/>
</dbReference>
<dbReference type="InterPro" id="IPR004299">
    <property type="entry name" value="MBOAT_fam"/>
</dbReference>
<feature type="transmembrane region" description="Helical" evidence="9">
    <location>
        <begin position="473"/>
        <end position="492"/>
    </location>
</feature>
<dbReference type="GO" id="GO:0003841">
    <property type="term" value="F:1-acylglycerol-3-phosphate O-acyltransferase activity"/>
    <property type="evidence" value="ECO:0007669"/>
    <property type="project" value="TreeGrafter"/>
</dbReference>
<dbReference type="Proteomes" id="UP000245884">
    <property type="component" value="Unassembled WGS sequence"/>
</dbReference>
<evidence type="ECO:0000313" key="10">
    <source>
        <dbReference type="EMBL" id="PWN28821.1"/>
    </source>
</evidence>
<comment type="subcellular location">
    <subcellularLocation>
        <location evidence="1">Membrane</location>
        <topology evidence="1">Multi-pass membrane protein</topology>
    </subcellularLocation>
</comment>
<accession>A0A316UWW7</accession>
<evidence type="ECO:0000256" key="5">
    <source>
        <dbReference type="ARBA" id="ARBA00023136"/>
    </source>
</evidence>
<keyword evidence="4 9" id="KW-1133">Transmembrane helix</keyword>
<dbReference type="GO" id="GO:0030258">
    <property type="term" value="P:lipid modification"/>
    <property type="evidence" value="ECO:0007669"/>
    <property type="project" value="TreeGrafter"/>
</dbReference>
<dbReference type="InterPro" id="IPR049941">
    <property type="entry name" value="LPLAT_7/PORCN-like"/>
</dbReference>
<dbReference type="PANTHER" id="PTHR13906:SF4">
    <property type="entry name" value="LYSOPHOSPHOLIPID ACYLTRANSFERASE 6"/>
    <property type="match status" value="1"/>
</dbReference>
<feature type="transmembrane region" description="Helical" evidence="9">
    <location>
        <begin position="437"/>
        <end position="461"/>
    </location>
</feature>
<evidence type="ECO:0000256" key="9">
    <source>
        <dbReference type="SAM" id="Phobius"/>
    </source>
</evidence>
<evidence type="ECO:0000256" key="3">
    <source>
        <dbReference type="ARBA" id="ARBA00022692"/>
    </source>
</evidence>
<keyword evidence="11" id="KW-1185">Reference proteome</keyword>
<dbReference type="GO" id="GO:0047184">
    <property type="term" value="F:1-acylglycerophosphocholine O-acyltransferase activity"/>
    <property type="evidence" value="ECO:0007669"/>
    <property type="project" value="TreeGrafter"/>
</dbReference>
<dbReference type="EMBL" id="KZ819664">
    <property type="protein sequence ID" value="PWN28821.1"/>
    <property type="molecule type" value="Genomic_DNA"/>
</dbReference>
<dbReference type="RefSeq" id="XP_025363433.1">
    <property type="nucleotide sequence ID" value="XM_025505619.1"/>
</dbReference>
<dbReference type="STRING" id="1569628.A0A316UWW7"/>
<dbReference type="GO" id="GO:0016020">
    <property type="term" value="C:membrane"/>
    <property type="evidence" value="ECO:0007669"/>
    <property type="project" value="UniProtKB-SubCell"/>
</dbReference>
<keyword evidence="7" id="KW-0175">Coiled coil</keyword>
<dbReference type="Pfam" id="PF03062">
    <property type="entry name" value="MBOAT"/>
    <property type="match status" value="1"/>
</dbReference>
<feature type="transmembrane region" description="Helical" evidence="9">
    <location>
        <begin position="20"/>
        <end position="37"/>
    </location>
</feature>